<dbReference type="OrthoDB" id="245989at2759"/>
<dbReference type="EMBL" id="JAGMUU010000045">
    <property type="protein sequence ID" value="KAH7113638.1"/>
    <property type="molecule type" value="Genomic_DNA"/>
</dbReference>
<evidence type="ECO:0000256" key="1">
    <source>
        <dbReference type="ARBA" id="ARBA00022448"/>
    </source>
</evidence>
<dbReference type="AlphaFoldDB" id="A0A9P9D6J8"/>
<evidence type="ECO:0000313" key="2">
    <source>
        <dbReference type="EMBL" id="KAH7113638.1"/>
    </source>
</evidence>
<keyword evidence="1" id="KW-0813">Transport</keyword>
<dbReference type="EMBL" id="JAGMUU010000032">
    <property type="protein sequence ID" value="KAH7118214.1"/>
    <property type="molecule type" value="Genomic_DNA"/>
</dbReference>
<sequence length="130" mass="14826">ALEWIKAIQALTDILGLASIITLYQAGNNIYNLFDKALIIDEGREVYYSLIKEARPFIESIGFICHHGANVADYLTGVTIPTERSICPEIESRFFRIADALRAQYEESPIYERIIAEYDYLTTNLANEKM</sequence>
<reference evidence="2" key="1">
    <citation type="journal article" date="2021" name="Nat. Commun.">
        <title>Genetic determinants of endophytism in the Arabidopsis root mycobiome.</title>
        <authorList>
            <person name="Mesny F."/>
            <person name="Miyauchi S."/>
            <person name="Thiergart T."/>
            <person name="Pickel B."/>
            <person name="Atanasova L."/>
            <person name="Karlsson M."/>
            <person name="Huettel B."/>
            <person name="Barry K.W."/>
            <person name="Haridas S."/>
            <person name="Chen C."/>
            <person name="Bauer D."/>
            <person name="Andreopoulos W."/>
            <person name="Pangilinan J."/>
            <person name="LaButti K."/>
            <person name="Riley R."/>
            <person name="Lipzen A."/>
            <person name="Clum A."/>
            <person name="Drula E."/>
            <person name="Henrissat B."/>
            <person name="Kohler A."/>
            <person name="Grigoriev I.V."/>
            <person name="Martin F.M."/>
            <person name="Hacquard S."/>
        </authorList>
    </citation>
    <scope>NUCLEOTIDE SEQUENCE</scope>
    <source>
        <strain evidence="2">MPI-CAGE-AT-0021</strain>
    </source>
</reference>
<evidence type="ECO:0000313" key="4">
    <source>
        <dbReference type="Proteomes" id="UP000717696"/>
    </source>
</evidence>
<protein>
    <submittedName>
        <fullName evidence="2">Uncharacterized protein</fullName>
    </submittedName>
</protein>
<evidence type="ECO:0000313" key="3">
    <source>
        <dbReference type="EMBL" id="KAH7118214.1"/>
    </source>
</evidence>
<comment type="caution">
    <text evidence="2">The sequence shown here is derived from an EMBL/GenBank/DDBJ whole genome shotgun (WGS) entry which is preliminary data.</text>
</comment>
<keyword evidence="4" id="KW-1185">Reference proteome</keyword>
<name>A0A9P9D6J8_9HYPO</name>
<dbReference type="Proteomes" id="UP000717696">
    <property type="component" value="Unassembled WGS sequence"/>
</dbReference>
<accession>A0A9P9D6J8</accession>
<dbReference type="PANTHER" id="PTHR19241">
    <property type="entry name" value="ATP-BINDING CASSETTE TRANSPORTER"/>
    <property type="match status" value="1"/>
</dbReference>
<organism evidence="2 4">
    <name type="scientific">Dactylonectria estremocensis</name>
    <dbReference type="NCBI Taxonomy" id="1079267"/>
    <lineage>
        <taxon>Eukaryota</taxon>
        <taxon>Fungi</taxon>
        <taxon>Dikarya</taxon>
        <taxon>Ascomycota</taxon>
        <taxon>Pezizomycotina</taxon>
        <taxon>Sordariomycetes</taxon>
        <taxon>Hypocreomycetidae</taxon>
        <taxon>Hypocreales</taxon>
        <taxon>Nectriaceae</taxon>
        <taxon>Dactylonectria</taxon>
    </lineage>
</organism>
<gene>
    <name evidence="3" type="ORF">B0J13DRAFT_458479</name>
    <name evidence="2" type="ORF">B0J13DRAFT_460628</name>
</gene>
<proteinExistence type="predicted"/>
<feature type="non-terminal residue" evidence="2">
    <location>
        <position position="1"/>
    </location>
</feature>